<feature type="compositionally biased region" description="Polar residues" evidence="4">
    <location>
        <begin position="1"/>
        <end position="11"/>
    </location>
</feature>
<name>A0ABU5C8L2_9BACI</name>
<evidence type="ECO:0000259" key="5">
    <source>
        <dbReference type="Pfam" id="PF00496"/>
    </source>
</evidence>
<dbReference type="InterPro" id="IPR039424">
    <property type="entry name" value="SBP_5"/>
</dbReference>
<reference evidence="6 7" key="1">
    <citation type="submission" date="2023-10" db="EMBL/GenBank/DDBJ databases">
        <title>Virgibacillus halophilus 5B73C genome.</title>
        <authorList>
            <person name="Miliotis G."/>
            <person name="Sengupta P."/>
            <person name="Hameed A."/>
            <person name="Chuvochina M."/>
            <person name="Mcdonagh F."/>
            <person name="Simpson A.C."/>
            <person name="Singh N.K."/>
            <person name="Rekha P.D."/>
            <person name="Raman K."/>
            <person name="Hugenholtz P."/>
            <person name="Venkateswaran K."/>
        </authorList>
    </citation>
    <scope>NUCLEOTIDE SEQUENCE [LARGE SCALE GENOMIC DNA]</scope>
    <source>
        <strain evidence="6 7">5B73C</strain>
    </source>
</reference>
<organism evidence="6 7">
    <name type="scientific">Tigheibacillus halophilus</name>
    <dbReference type="NCBI Taxonomy" id="361280"/>
    <lineage>
        <taxon>Bacteria</taxon>
        <taxon>Bacillati</taxon>
        <taxon>Bacillota</taxon>
        <taxon>Bacilli</taxon>
        <taxon>Bacillales</taxon>
        <taxon>Bacillaceae</taxon>
        <taxon>Tigheibacillus</taxon>
    </lineage>
</organism>
<dbReference type="PANTHER" id="PTHR30290:SF9">
    <property type="entry name" value="OLIGOPEPTIDE-BINDING PROTEIN APPA"/>
    <property type="match status" value="1"/>
</dbReference>
<sequence>MQQIATMNNPGGKSHANPKDGGSITGGMFSAPEGMFNPLFYEDVYEANIIDFVYEGLVKQDKDLSYTGQLAKSWQMNKDRTTITFHLNKHITWQDGEAFTADDVVFTYASMADPDYMKTSGVHASYVVSLLGYEAFSGGKSANFKGVTADDNHTVTFHFEKPAVNPMFIASSPIIPKHIFKDIPVKDMPDVSMERQNIIGTGPFQLDKILEGKSYVLKRFSNYWQGKPHLDKITWKVISQSSVVTQLQAGKIDILANPDSIQPADYALMTEFEHLKMMEQPDLSYQMLAFKHHYRTKTDIEKQVLNPSHWIANTNVRDTQMRQAIAYAIDRNKLVKTLLDNHGEIAHSPIPSQSWAYYGKESDPYDFHPEKSRKLLDGLGYQDRDNDGFREDMSGEEWMLHLDYPAGDPLRAQSAQEIKHMLKNVGIRVKLRETKDMSVYVDTMVNDDPSWDLFLLGWQMEQSDPDPSNFWASRSSYNFSRWHNEVSDSLLKKGRLGSRSIQTSVPKKNICQMAKLVHEGFASAPALHATPPMGASHSSARDQGTAIHHVRQPPINGGLTAEETWQMILSNQKPGE</sequence>
<gene>
    <name evidence="6" type="ORF">RWE15_15485</name>
</gene>
<proteinExistence type="inferred from homology"/>
<feature type="domain" description="Solute-binding protein family 5" evidence="5">
    <location>
        <begin position="67"/>
        <end position="472"/>
    </location>
</feature>
<evidence type="ECO:0000313" key="7">
    <source>
        <dbReference type="Proteomes" id="UP001281447"/>
    </source>
</evidence>
<dbReference type="PANTHER" id="PTHR30290">
    <property type="entry name" value="PERIPLASMIC BINDING COMPONENT OF ABC TRANSPORTER"/>
    <property type="match status" value="1"/>
</dbReference>
<comment type="caution">
    <text evidence="6">The sequence shown here is derived from an EMBL/GenBank/DDBJ whole genome shotgun (WGS) entry which is preliminary data.</text>
</comment>
<dbReference type="Gene3D" id="3.40.190.10">
    <property type="entry name" value="Periplasmic binding protein-like II"/>
    <property type="match status" value="1"/>
</dbReference>
<evidence type="ECO:0000313" key="6">
    <source>
        <dbReference type="EMBL" id="MDY0395569.1"/>
    </source>
</evidence>
<dbReference type="InterPro" id="IPR000914">
    <property type="entry name" value="SBP_5_dom"/>
</dbReference>
<dbReference type="InterPro" id="IPR030678">
    <property type="entry name" value="Peptide/Ni-bd"/>
</dbReference>
<comment type="similarity">
    <text evidence="1">Belongs to the bacterial solute-binding protein 5 family.</text>
</comment>
<dbReference type="Pfam" id="PF00496">
    <property type="entry name" value="SBP_bac_5"/>
    <property type="match status" value="1"/>
</dbReference>
<accession>A0ABU5C8L2</accession>
<evidence type="ECO:0000256" key="4">
    <source>
        <dbReference type="SAM" id="MobiDB-lite"/>
    </source>
</evidence>
<keyword evidence="2" id="KW-0813">Transport</keyword>
<keyword evidence="7" id="KW-1185">Reference proteome</keyword>
<dbReference type="EMBL" id="JAWDIP010000003">
    <property type="protein sequence ID" value="MDY0395569.1"/>
    <property type="molecule type" value="Genomic_DNA"/>
</dbReference>
<feature type="region of interest" description="Disordered" evidence="4">
    <location>
        <begin position="1"/>
        <end position="24"/>
    </location>
</feature>
<keyword evidence="3" id="KW-0732">Signal</keyword>
<evidence type="ECO:0000256" key="1">
    <source>
        <dbReference type="ARBA" id="ARBA00005695"/>
    </source>
</evidence>
<dbReference type="SUPFAM" id="SSF53850">
    <property type="entry name" value="Periplasmic binding protein-like II"/>
    <property type="match status" value="1"/>
</dbReference>
<evidence type="ECO:0000256" key="3">
    <source>
        <dbReference type="ARBA" id="ARBA00022729"/>
    </source>
</evidence>
<protein>
    <submittedName>
        <fullName evidence="6">ABC transporter substrate-binding protein</fullName>
    </submittedName>
</protein>
<dbReference type="Gene3D" id="3.90.76.10">
    <property type="entry name" value="Dipeptide-binding Protein, Domain 1"/>
    <property type="match status" value="1"/>
</dbReference>
<dbReference type="Proteomes" id="UP001281447">
    <property type="component" value="Unassembled WGS sequence"/>
</dbReference>
<dbReference type="PIRSF" id="PIRSF002741">
    <property type="entry name" value="MppA"/>
    <property type="match status" value="1"/>
</dbReference>
<dbReference type="Gene3D" id="3.10.105.10">
    <property type="entry name" value="Dipeptide-binding Protein, Domain 3"/>
    <property type="match status" value="1"/>
</dbReference>
<evidence type="ECO:0000256" key="2">
    <source>
        <dbReference type="ARBA" id="ARBA00022448"/>
    </source>
</evidence>